<dbReference type="NCBIfam" id="NF033580">
    <property type="entry name" value="transpos_IS5_3"/>
    <property type="match status" value="1"/>
</dbReference>
<dbReference type="Proteomes" id="UP000255000">
    <property type="component" value="Unassembled WGS sequence"/>
</dbReference>
<dbReference type="GO" id="GO:0003677">
    <property type="term" value="F:DNA binding"/>
    <property type="evidence" value="ECO:0007669"/>
    <property type="project" value="InterPro"/>
</dbReference>
<name>A0A378ZUR4_9HYPH</name>
<dbReference type="Pfam" id="PF01609">
    <property type="entry name" value="DDE_Tnp_1"/>
    <property type="match status" value="1"/>
</dbReference>
<reference evidence="2 3" key="1">
    <citation type="submission" date="2018-06" db="EMBL/GenBank/DDBJ databases">
        <authorList>
            <consortium name="Pathogen Informatics"/>
            <person name="Doyle S."/>
        </authorList>
    </citation>
    <scope>NUCLEOTIDE SEQUENCE [LARGE SCALE GENOMIC DNA]</scope>
    <source>
        <strain evidence="2 3">NCTC13350</strain>
    </source>
</reference>
<evidence type="ECO:0000259" key="1">
    <source>
        <dbReference type="Pfam" id="PF01609"/>
    </source>
</evidence>
<protein>
    <submittedName>
        <fullName evidence="2">Transposase and inactivated derivatives</fullName>
    </submittedName>
</protein>
<dbReference type="GO" id="GO:0006313">
    <property type="term" value="P:DNA transposition"/>
    <property type="evidence" value="ECO:0007669"/>
    <property type="project" value="InterPro"/>
</dbReference>
<dbReference type="AlphaFoldDB" id="A0A378ZUR4"/>
<sequence>MGRSRGGLTSKIHALVDAEGRPVALRLTGGQIADCTEAGALTDDLGEGDILLADKGYDTNAIRAKAAGRGAWANIPPKANRKGSFSFSRWVYRQRNLVERFFNKIKQFRGIATRYDKRPENYLAAVKLISARIWCQSL</sequence>
<gene>
    <name evidence="2" type="ORF">NCTC13350_01933</name>
</gene>
<proteinExistence type="predicted"/>
<evidence type="ECO:0000313" key="2">
    <source>
        <dbReference type="EMBL" id="SUB01002.1"/>
    </source>
</evidence>
<dbReference type="PANTHER" id="PTHR30007">
    <property type="entry name" value="PHP DOMAIN PROTEIN"/>
    <property type="match status" value="1"/>
</dbReference>
<dbReference type="PANTHER" id="PTHR30007:SF1">
    <property type="entry name" value="BLR1914 PROTEIN"/>
    <property type="match status" value="1"/>
</dbReference>
<accession>A0A378ZUR4</accession>
<dbReference type="EMBL" id="UGSK01000001">
    <property type="protein sequence ID" value="SUB01002.1"/>
    <property type="molecule type" value="Genomic_DNA"/>
</dbReference>
<feature type="domain" description="Transposase IS4-like" evidence="1">
    <location>
        <begin position="4"/>
        <end position="131"/>
    </location>
</feature>
<organism evidence="2 3">
    <name type="scientific">Pannonibacter phragmitetus</name>
    <dbReference type="NCBI Taxonomy" id="121719"/>
    <lineage>
        <taxon>Bacteria</taxon>
        <taxon>Pseudomonadati</taxon>
        <taxon>Pseudomonadota</taxon>
        <taxon>Alphaproteobacteria</taxon>
        <taxon>Hyphomicrobiales</taxon>
        <taxon>Stappiaceae</taxon>
        <taxon>Pannonibacter</taxon>
    </lineage>
</organism>
<dbReference type="GO" id="GO:0004803">
    <property type="term" value="F:transposase activity"/>
    <property type="evidence" value="ECO:0007669"/>
    <property type="project" value="InterPro"/>
</dbReference>
<dbReference type="InterPro" id="IPR002559">
    <property type="entry name" value="Transposase_11"/>
</dbReference>
<evidence type="ECO:0000313" key="3">
    <source>
        <dbReference type="Proteomes" id="UP000255000"/>
    </source>
</evidence>